<keyword evidence="2" id="KW-0472">Membrane</keyword>
<organism evidence="3 4">
    <name type="scientific">Ceraceosorus bombacis</name>
    <dbReference type="NCBI Taxonomy" id="401625"/>
    <lineage>
        <taxon>Eukaryota</taxon>
        <taxon>Fungi</taxon>
        <taxon>Dikarya</taxon>
        <taxon>Basidiomycota</taxon>
        <taxon>Ustilaginomycotina</taxon>
        <taxon>Exobasidiomycetes</taxon>
        <taxon>Ceraceosorales</taxon>
        <taxon>Ceraceosoraceae</taxon>
        <taxon>Ceraceosorus</taxon>
    </lineage>
</organism>
<feature type="transmembrane region" description="Helical" evidence="2">
    <location>
        <begin position="959"/>
        <end position="977"/>
    </location>
</feature>
<keyword evidence="2" id="KW-0812">Transmembrane</keyword>
<feature type="compositionally biased region" description="Polar residues" evidence="1">
    <location>
        <begin position="76"/>
        <end position="85"/>
    </location>
</feature>
<feature type="transmembrane region" description="Helical" evidence="2">
    <location>
        <begin position="684"/>
        <end position="707"/>
    </location>
</feature>
<evidence type="ECO:0000313" key="3">
    <source>
        <dbReference type="EMBL" id="CEH16767.1"/>
    </source>
</evidence>
<feature type="transmembrane region" description="Helical" evidence="2">
    <location>
        <begin position="889"/>
        <end position="909"/>
    </location>
</feature>
<feature type="compositionally biased region" description="Basic and acidic residues" evidence="1">
    <location>
        <begin position="300"/>
        <end position="317"/>
    </location>
</feature>
<keyword evidence="2" id="KW-1133">Transmembrane helix</keyword>
<feature type="region of interest" description="Disordered" evidence="1">
    <location>
        <begin position="1"/>
        <end position="38"/>
    </location>
</feature>
<feature type="compositionally biased region" description="Polar residues" evidence="1">
    <location>
        <begin position="336"/>
        <end position="350"/>
    </location>
</feature>
<dbReference type="EMBL" id="CCYA01000391">
    <property type="protein sequence ID" value="CEH16767.1"/>
    <property type="molecule type" value="Genomic_DNA"/>
</dbReference>
<accession>A0A0P1BKA9</accession>
<dbReference type="STRING" id="401625.A0A0P1BKA9"/>
<reference evidence="3 4" key="1">
    <citation type="submission" date="2014-09" db="EMBL/GenBank/DDBJ databases">
        <authorList>
            <person name="Magalhaes I.L.F."/>
            <person name="Oliveira U."/>
            <person name="Santos F.R."/>
            <person name="Vidigal T.H.D.A."/>
            <person name="Brescovit A.D."/>
            <person name="Santos A.J."/>
        </authorList>
    </citation>
    <scope>NUCLEOTIDE SEQUENCE [LARGE SCALE GENOMIC DNA]</scope>
</reference>
<feature type="transmembrane region" description="Helical" evidence="2">
    <location>
        <begin position="738"/>
        <end position="759"/>
    </location>
</feature>
<feature type="compositionally biased region" description="Basic and acidic residues" evidence="1">
    <location>
        <begin position="130"/>
        <end position="151"/>
    </location>
</feature>
<feature type="compositionally biased region" description="Low complexity" evidence="1">
    <location>
        <begin position="388"/>
        <end position="406"/>
    </location>
</feature>
<evidence type="ECO:0000313" key="4">
    <source>
        <dbReference type="Proteomes" id="UP000054845"/>
    </source>
</evidence>
<feature type="compositionally biased region" description="Basic and acidic residues" evidence="1">
    <location>
        <begin position="351"/>
        <end position="364"/>
    </location>
</feature>
<dbReference type="Proteomes" id="UP000054845">
    <property type="component" value="Unassembled WGS sequence"/>
</dbReference>
<feature type="compositionally biased region" description="Basic and acidic residues" evidence="1">
    <location>
        <begin position="372"/>
        <end position="386"/>
    </location>
</feature>
<dbReference type="OrthoDB" id="10261361at2759"/>
<feature type="compositionally biased region" description="Basic and acidic residues" evidence="1">
    <location>
        <begin position="87"/>
        <end position="96"/>
    </location>
</feature>
<feature type="region of interest" description="Disordered" evidence="1">
    <location>
        <begin position="72"/>
        <end position="246"/>
    </location>
</feature>
<sequence>MVALSGGQAADVASDTSAGSMQPARKPTTSRPPPSPAFLARLERFEAEARQDAAGRPARALMVPAHAQRFRRVSLPASSDASASNDGPERVTDRSRQATRVVSAQVRRGTAPQTSTPKPNVAAGPATRGRLGDMDWQPRDRRIDGLPENSDHASLFGLDKAPSPPVAPDRTDAPVRAPSFEQNKVTPSKPVPSSGKQAHIVPASRRVRRHSDAPLQPAAGGDNANHLALLHPTSPELAQPSARAVHARPVPALQNISLELPISGPFSRLAPPSTSPHQCPIPSPARTEKRPRSGQTRTDIPSRQRTRDGSSSPDHRPSQPNQQDEILHAHDPLSRPSESTAGPSLSSTPSRDTRAPPRDADGVVKPKARPSRRLDHGGKPEFEDCPCKSPDASKPTTPTSSKSPAAGLSPIQSPDGCRVAQPAAKVFACDAPPLHLPVLDAYLGDPVRFTAPIFTDANAIATDEERELYGYDRRRGKLGRGDLLEVAGAQLLVPSRAAEPNTGVRRRTAMPNNPVDEDQKLLRQENGASPPSPADGDADLSLTLSTGIVSDTVSLGGSSSLSSASKPQTRLEMFPPLMLLKESSLDELKSNAVGPRKPPGGFLAKLPPMGSMISTVVDFIIGMEGSAFAAGIFRLELLRDFAQIMALQLHFDVSPSTGGTEKWSARWIILHFIPSILALDFVSILGKALILLLIWIIVVAALLIKFWRMTRAPNPNRTIEGFVSQPWLFTSPSMGTKLVNILTVFILTTLYIPLSKLAVDTITWSSDFWPVPNPYANGDNVGDLAPLGPASRFRDPMDFCWTTTMQKDEFNFAWLAVPIAVLTVIIYTLWYPYAMAKTIRPLLPRVSDFNELGVPRSEDEKEVEYLRLLERDRSPLNFMYKAYRRRWGFYKPLYILCFKLSNILVIGIVTKDNCLFRSMPGRTMLVVQQSTLIVLWSVLFAIHLYVVPFNDRISNRSELVSRAGYVLTAVVGLLVALQVQGSTVYRSTILYLIQALTYAGNIYFSLAGTGWMEHLVKRAQSRIDFSIDIFSPALDLDKHAKRRIWQETLSTLLLCARPYHMRPGKVVAFSIADDWPPYMLWFEGSPAERHVENLKILKAIGSDTYREQVDLLRNGENAARLTAVMDAIQYRIAGPDAYWRPTKPPFPVGVSSWFGKAFLVPFPPTLVMRYDQVQGDETVQLRTLEELELFVAQNEDPEVLSRRWVRTALRALDGQLVQAPHTEVMQIGGRLPSSESFLQRRRSRVRAALGLGPRQGSGEFTLACPTSYETGTLRIARRELGWQGGPHNFASGFEVTVTYAEGTRQDPEGLTRVRKALTVDGTTAFGLHDDFRLTSDLVRFLRANEHIVHAHRDNVERKLQQYRDGYATEAIRKRETLDYAFLTDVFDAPTLDRVQLRQTLRLVTRDTSVQHLPRQYRAAMTLLHERLMHVNQSPVHKWWWLFWDDLWRQNGRDYSQLRRHRRALCPHFPSSIAYQPMPRAELERFLDQRGLWQRQGARGVINRGLLNRLYFYLNMIVFARTRSWIKTHTMKDQPNPFADPPLLPASATSERIARHRSDAAVRVALGTVRADGRVEVEEHDINTIDSSLDPMSHFTGGGTNHDGSNIIERPAWPWAEQRLGGRPLLTRSERIWDRVMEWLALQPYKVNAHLRTLYLYLDLVDGPNGSRYELPGTHQESAFAERVAEELPRTYPKIEETAEEIALDRLSRHI</sequence>
<evidence type="ECO:0000256" key="1">
    <source>
        <dbReference type="SAM" id="MobiDB-lite"/>
    </source>
</evidence>
<name>A0A0P1BKA9_9BASI</name>
<feature type="transmembrane region" description="Helical" evidence="2">
    <location>
        <begin position="929"/>
        <end position="947"/>
    </location>
</feature>
<keyword evidence="4" id="KW-1185">Reference proteome</keyword>
<protein>
    <submittedName>
        <fullName evidence="3">Uncharacterized protein</fullName>
    </submittedName>
</protein>
<feature type="region of interest" description="Disordered" evidence="1">
    <location>
        <begin position="497"/>
        <end position="516"/>
    </location>
</feature>
<evidence type="ECO:0000256" key="2">
    <source>
        <dbReference type="SAM" id="Phobius"/>
    </source>
</evidence>
<feature type="transmembrane region" description="Helical" evidence="2">
    <location>
        <begin position="812"/>
        <end position="833"/>
    </location>
</feature>
<proteinExistence type="predicted"/>
<feature type="region of interest" description="Disordered" evidence="1">
    <location>
        <begin position="262"/>
        <end position="417"/>
    </location>
</feature>